<keyword evidence="1" id="KW-0808">Transferase</keyword>
<dbReference type="SUPFAM" id="SSF55729">
    <property type="entry name" value="Acyl-CoA N-acyltransferases (Nat)"/>
    <property type="match status" value="1"/>
</dbReference>
<reference evidence="4 5" key="1">
    <citation type="submission" date="2022-02" db="EMBL/GenBank/DDBJ databases">
        <title>The car tank lid bacteriome: a reservoir of bacteria with potential in bioremediation of fuel.</title>
        <authorList>
            <person name="Vidal-Verdu A."/>
            <person name="Gomez-Martinez D."/>
            <person name="Latorre-Perez A."/>
            <person name="Pereto J."/>
            <person name="Porcar M."/>
        </authorList>
    </citation>
    <scope>NUCLEOTIDE SEQUENCE [LARGE SCALE GENOMIC DNA]</scope>
    <source>
        <strain evidence="4 5">4D.3</strain>
    </source>
</reference>
<evidence type="ECO:0000313" key="5">
    <source>
        <dbReference type="Proteomes" id="UP001651050"/>
    </source>
</evidence>
<protein>
    <submittedName>
        <fullName evidence="4">GNAT family N-acetyltransferase</fullName>
    </submittedName>
</protein>
<sequence>MRAAVEVRPAEQDDMVAVAHLAERAVEESPTAVQGSPADASRLLEHLSVLLGAGGQVIVATHEDEVCGFAVLRVIDPLLFATTTSLYVDAVFVSPAMRRRGVGHALLAAAAAVAGERSAENVYCAPAPGARGMHRFLARLGFAPTSGHRVVATATLQRRLAQESPRSSRAAVRVGRREATRAAIEDLVARRRRARAAGLPTGPVDLRAFQAERDAALRAVAERAADLSEAADAEVLTTLGVVPRRDGASESVPS</sequence>
<keyword evidence="2" id="KW-0012">Acyltransferase</keyword>
<name>A0ABT0J2L4_9MICO</name>
<evidence type="ECO:0000313" key="4">
    <source>
        <dbReference type="EMBL" id="MCK9793722.1"/>
    </source>
</evidence>
<dbReference type="CDD" id="cd04301">
    <property type="entry name" value="NAT_SF"/>
    <property type="match status" value="1"/>
</dbReference>
<organism evidence="4 5">
    <name type="scientific">Isoptericola peretonis</name>
    <dbReference type="NCBI Taxonomy" id="2918523"/>
    <lineage>
        <taxon>Bacteria</taxon>
        <taxon>Bacillati</taxon>
        <taxon>Actinomycetota</taxon>
        <taxon>Actinomycetes</taxon>
        <taxon>Micrococcales</taxon>
        <taxon>Promicromonosporaceae</taxon>
        <taxon>Isoptericola</taxon>
    </lineage>
</organism>
<evidence type="ECO:0000259" key="3">
    <source>
        <dbReference type="PROSITE" id="PS51186"/>
    </source>
</evidence>
<evidence type="ECO:0000256" key="1">
    <source>
        <dbReference type="ARBA" id="ARBA00022679"/>
    </source>
</evidence>
<comment type="caution">
    <text evidence="4">The sequence shown here is derived from an EMBL/GenBank/DDBJ whole genome shotgun (WGS) entry which is preliminary data.</text>
</comment>
<feature type="domain" description="N-acetyltransferase" evidence="3">
    <location>
        <begin position="5"/>
        <end position="157"/>
    </location>
</feature>
<evidence type="ECO:0000256" key="2">
    <source>
        <dbReference type="ARBA" id="ARBA00023315"/>
    </source>
</evidence>
<dbReference type="EMBL" id="JALQCY010000002">
    <property type="protein sequence ID" value="MCK9793722.1"/>
    <property type="molecule type" value="Genomic_DNA"/>
</dbReference>
<dbReference type="PANTHER" id="PTHR43877">
    <property type="entry name" value="AMINOALKYLPHOSPHONATE N-ACETYLTRANSFERASE-RELATED-RELATED"/>
    <property type="match status" value="1"/>
</dbReference>
<dbReference type="PROSITE" id="PS51186">
    <property type="entry name" value="GNAT"/>
    <property type="match status" value="1"/>
</dbReference>
<dbReference type="InterPro" id="IPR016181">
    <property type="entry name" value="Acyl_CoA_acyltransferase"/>
</dbReference>
<dbReference type="Proteomes" id="UP001651050">
    <property type="component" value="Unassembled WGS sequence"/>
</dbReference>
<dbReference type="PANTHER" id="PTHR43877:SF1">
    <property type="entry name" value="ACETYLTRANSFERASE"/>
    <property type="match status" value="1"/>
</dbReference>
<dbReference type="InterPro" id="IPR000182">
    <property type="entry name" value="GNAT_dom"/>
</dbReference>
<proteinExistence type="predicted"/>
<dbReference type="Gene3D" id="3.40.630.30">
    <property type="match status" value="1"/>
</dbReference>
<dbReference type="RefSeq" id="WP_416343558.1">
    <property type="nucleotide sequence ID" value="NZ_JALQCY010000002.1"/>
</dbReference>
<dbReference type="InterPro" id="IPR050832">
    <property type="entry name" value="Bact_Acetyltransf"/>
</dbReference>
<accession>A0ABT0J2L4</accession>
<keyword evidence="5" id="KW-1185">Reference proteome</keyword>
<dbReference type="Pfam" id="PF00583">
    <property type="entry name" value="Acetyltransf_1"/>
    <property type="match status" value="1"/>
</dbReference>
<gene>
    <name evidence="4" type="ORF">M1843_08195</name>
</gene>